<name>A0AA40G927_9HYME</name>
<reference evidence="2" key="1">
    <citation type="submission" date="2021-10" db="EMBL/GenBank/DDBJ databases">
        <title>Melipona bicolor Genome sequencing and assembly.</title>
        <authorList>
            <person name="Araujo N.S."/>
            <person name="Arias M.C."/>
        </authorList>
    </citation>
    <scope>NUCLEOTIDE SEQUENCE</scope>
    <source>
        <strain evidence="2">USP_2M_L1-L4_2017</strain>
        <tissue evidence="2">Whole body</tissue>
    </source>
</reference>
<keyword evidence="3" id="KW-1185">Reference proteome</keyword>
<evidence type="ECO:0000313" key="2">
    <source>
        <dbReference type="EMBL" id="KAK1133210.1"/>
    </source>
</evidence>
<dbReference type="EMBL" id="JAHYIQ010000004">
    <property type="protein sequence ID" value="KAK1133210.1"/>
    <property type="molecule type" value="Genomic_DNA"/>
</dbReference>
<gene>
    <name evidence="2" type="ORF">K0M31_014564</name>
</gene>
<feature type="region of interest" description="Disordered" evidence="1">
    <location>
        <begin position="42"/>
        <end position="67"/>
    </location>
</feature>
<proteinExistence type="predicted"/>
<protein>
    <submittedName>
        <fullName evidence="2">Uncharacterized protein</fullName>
    </submittedName>
</protein>
<sequence length="113" mass="13227">MPNTFLNVVRISLDDREQEKKRREGERALGRYSCIIYSRTEDINPERTRGQQSEHMEDHVESSSPEAKDNEHACLLLRILRTSSRILRAFLDTFKIEFDMLSVRRKAGECSVI</sequence>
<evidence type="ECO:0000256" key="1">
    <source>
        <dbReference type="SAM" id="MobiDB-lite"/>
    </source>
</evidence>
<evidence type="ECO:0000313" key="3">
    <source>
        <dbReference type="Proteomes" id="UP001177670"/>
    </source>
</evidence>
<dbReference type="AlphaFoldDB" id="A0AA40G927"/>
<accession>A0AA40G927</accession>
<dbReference type="Proteomes" id="UP001177670">
    <property type="component" value="Unassembled WGS sequence"/>
</dbReference>
<comment type="caution">
    <text evidence="2">The sequence shown here is derived from an EMBL/GenBank/DDBJ whole genome shotgun (WGS) entry which is preliminary data.</text>
</comment>
<organism evidence="2 3">
    <name type="scientific">Melipona bicolor</name>
    <dbReference type="NCBI Taxonomy" id="60889"/>
    <lineage>
        <taxon>Eukaryota</taxon>
        <taxon>Metazoa</taxon>
        <taxon>Ecdysozoa</taxon>
        <taxon>Arthropoda</taxon>
        <taxon>Hexapoda</taxon>
        <taxon>Insecta</taxon>
        <taxon>Pterygota</taxon>
        <taxon>Neoptera</taxon>
        <taxon>Endopterygota</taxon>
        <taxon>Hymenoptera</taxon>
        <taxon>Apocrita</taxon>
        <taxon>Aculeata</taxon>
        <taxon>Apoidea</taxon>
        <taxon>Anthophila</taxon>
        <taxon>Apidae</taxon>
        <taxon>Melipona</taxon>
    </lineage>
</organism>